<dbReference type="AlphaFoldDB" id="A0A0E3SC83"/>
<dbReference type="EMBL" id="CP009516">
    <property type="protein sequence ID" value="AKB77537.1"/>
    <property type="molecule type" value="Genomic_DNA"/>
</dbReference>
<feature type="transmembrane region" description="Helical" evidence="1">
    <location>
        <begin position="20"/>
        <end position="41"/>
    </location>
</feature>
<gene>
    <name evidence="2" type="ORF">MSHOH_1054</name>
</gene>
<feature type="transmembrane region" description="Helical" evidence="1">
    <location>
        <begin position="141"/>
        <end position="160"/>
    </location>
</feature>
<feature type="transmembrane region" description="Helical" evidence="1">
    <location>
        <begin position="180"/>
        <end position="198"/>
    </location>
</feature>
<organism evidence="2 3">
    <name type="scientific">Methanosarcina horonobensis HB-1 = JCM 15518</name>
    <dbReference type="NCBI Taxonomy" id="1434110"/>
    <lineage>
        <taxon>Archaea</taxon>
        <taxon>Methanobacteriati</taxon>
        <taxon>Methanobacteriota</taxon>
        <taxon>Stenosarchaea group</taxon>
        <taxon>Methanomicrobia</taxon>
        <taxon>Methanosarcinales</taxon>
        <taxon>Methanosarcinaceae</taxon>
        <taxon>Methanosarcina</taxon>
    </lineage>
</organism>
<dbReference type="GeneID" id="24830217"/>
<dbReference type="KEGG" id="mhor:MSHOH_1054"/>
<dbReference type="PATRIC" id="fig|1434110.4.peg.1310"/>
<proteinExistence type="predicted"/>
<keyword evidence="1" id="KW-0472">Membrane</keyword>
<keyword evidence="3" id="KW-1185">Reference proteome</keyword>
<sequence>MPIEFVLCTFEQLAKLPSLNLFNLLMLYLFSLFLPAVGLIVFMKNTRKTSSRWYWGILLLLGLILNTFLRDAMFMVPYNINAVNLVYGQPFIATFPILYKWHILERISPMNINLMFFISIFFSVAAALFCLSVPEEKRKKFMLPFVFSLIAVLSKLIQFIVQRRPDNPSLEIFPNETMSYYTFVIFSLAIFFLGLSFIEIAVNYEHVMPDAVKYK</sequence>
<dbReference type="OrthoDB" id="137928at2157"/>
<feature type="transmembrane region" description="Helical" evidence="1">
    <location>
        <begin position="53"/>
        <end position="69"/>
    </location>
</feature>
<evidence type="ECO:0000313" key="3">
    <source>
        <dbReference type="Proteomes" id="UP000033101"/>
    </source>
</evidence>
<dbReference type="Proteomes" id="UP000033101">
    <property type="component" value="Chromosome"/>
</dbReference>
<feature type="transmembrane region" description="Helical" evidence="1">
    <location>
        <begin position="114"/>
        <end position="134"/>
    </location>
</feature>
<dbReference type="HOGENOM" id="CLU_1248275_0_0_2"/>
<evidence type="ECO:0000313" key="2">
    <source>
        <dbReference type="EMBL" id="AKB77537.1"/>
    </source>
</evidence>
<accession>A0A0E3SC83</accession>
<name>A0A0E3SC83_9EURY</name>
<evidence type="ECO:0000256" key="1">
    <source>
        <dbReference type="SAM" id="Phobius"/>
    </source>
</evidence>
<protein>
    <submittedName>
        <fullName evidence="2">Uncharacterized protein</fullName>
    </submittedName>
</protein>
<keyword evidence="1" id="KW-1133">Transmembrane helix</keyword>
<dbReference type="RefSeq" id="WP_048138008.1">
    <property type="nucleotide sequence ID" value="NZ_CP009516.1"/>
</dbReference>
<keyword evidence="1" id="KW-0812">Transmembrane</keyword>
<reference evidence="2 3" key="1">
    <citation type="submission" date="2014-07" db="EMBL/GenBank/DDBJ databases">
        <title>Methanogenic archaea and the global carbon cycle.</title>
        <authorList>
            <person name="Henriksen J.R."/>
            <person name="Luke J."/>
            <person name="Reinhart S."/>
            <person name="Benedict M.N."/>
            <person name="Youngblut N.D."/>
            <person name="Metcalf M.E."/>
            <person name="Whitaker R.J."/>
            <person name="Metcalf W.W."/>
        </authorList>
    </citation>
    <scope>NUCLEOTIDE SEQUENCE [LARGE SCALE GENOMIC DNA]</scope>
    <source>
        <strain evidence="2 3">HB-1</strain>
    </source>
</reference>